<dbReference type="InterPro" id="IPR036291">
    <property type="entry name" value="NAD(P)-bd_dom_sf"/>
</dbReference>
<dbReference type="RefSeq" id="WP_338530492.1">
    <property type="nucleotide sequence ID" value="NZ_CP030941.1"/>
</dbReference>
<dbReference type="GO" id="GO:0050573">
    <property type="term" value="F:dTDP-4-dehydro-6-deoxyglucose reductase activity"/>
    <property type="evidence" value="ECO:0007669"/>
    <property type="project" value="UniProtKB-EC"/>
</dbReference>
<dbReference type="EMBL" id="CP030941">
    <property type="protein sequence ID" value="UUP18241.1"/>
    <property type="molecule type" value="Genomic_DNA"/>
</dbReference>
<keyword evidence="3" id="KW-1185">Reference proteome</keyword>
<gene>
    <name evidence="2" type="primary">fcf1</name>
    <name evidence="2" type="ORF">NTH_02721</name>
</gene>
<name>A0ABY5MLW8_9HYPH</name>
<dbReference type="Pfam" id="PF01370">
    <property type="entry name" value="Epimerase"/>
    <property type="match status" value="1"/>
</dbReference>
<accession>A0ABY5MLW8</accession>
<sequence>MIGIFGGTGFIGRNLVEFLTAKGNTVRSFGRRASSLKENDTVHIDFSDPLSYSNYLNELDTVILLVSASVPSTFPNNIAKEVEENVLPYARFLKALEGKPVQHLVYLSSGGAVYGSPHTVPVNETHPRNPISAYGCAKLMIEEAIRTWSLRSRWSYTILRPSNPIGKYQAVDRGQGLVAAAVQAAITGSSMEIWGSGDTLRDYLHVLDLCHAIELATSIGRGKNEIYNVCMGSSVSINQVIDLCEKALKKRINVIYTEQKSYLVKNIVMDCSRIRSDLNWHTSFTVRDGIDDFVSYCIDLNSNMALSTRPDA</sequence>
<protein>
    <submittedName>
        <fullName evidence="2">dTDP-4-dehydro-6-deoxyglucose reductase</fullName>
        <ecNumber evidence="2">1.1.1.266</ecNumber>
    </submittedName>
</protein>
<organism evidence="2 3">
    <name type="scientific">Nitratireductor thuwali</name>
    <dbReference type="NCBI Taxonomy" id="2267699"/>
    <lineage>
        <taxon>Bacteria</taxon>
        <taxon>Pseudomonadati</taxon>
        <taxon>Pseudomonadota</taxon>
        <taxon>Alphaproteobacteria</taxon>
        <taxon>Hyphomicrobiales</taxon>
        <taxon>Phyllobacteriaceae</taxon>
        <taxon>Nitratireductor</taxon>
    </lineage>
</organism>
<proteinExistence type="predicted"/>
<keyword evidence="2" id="KW-0560">Oxidoreductase</keyword>
<evidence type="ECO:0000259" key="1">
    <source>
        <dbReference type="Pfam" id="PF01370"/>
    </source>
</evidence>
<dbReference type="SUPFAM" id="SSF51735">
    <property type="entry name" value="NAD(P)-binding Rossmann-fold domains"/>
    <property type="match status" value="1"/>
</dbReference>
<dbReference type="EC" id="1.1.1.266" evidence="2"/>
<dbReference type="InterPro" id="IPR001509">
    <property type="entry name" value="Epimerase_deHydtase"/>
</dbReference>
<feature type="domain" description="NAD-dependent epimerase/dehydratase" evidence="1">
    <location>
        <begin position="4"/>
        <end position="230"/>
    </location>
</feature>
<dbReference type="InterPro" id="IPR050177">
    <property type="entry name" value="Lipid_A_modif_metabolic_enz"/>
</dbReference>
<dbReference type="PANTHER" id="PTHR43245:SF13">
    <property type="entry name" value="UDP-D-APIOSE_UDP-D-XYLOSE SYNTHASE 2"/>
    <property type="match status" value="1"/>
</dbReference>
<dbReference type="PANTHER" id="PTHR43245">
    <property type="entry name" value="BIFUNCTIONAL POLYMYXIN RESISTANCE PROTEIN ARNA"/>
    <property type="match status" value="1"/>
</dbReference>
<evidence type="ECO:0000313" key="2">
    <source>
        <dbReference type="EMBL" id="UUP18241.1"/>
    </source>
</evidence>
<evidence type="ECO:0000313" key="3">
    <source>
        <dbReference type="Proteomes" id="UP001342418"/>
    </source>
</evidence>
<reference evidence="2 3" key="1">
    <citation type="submission" date="2018-07" db="EMBL/GenBank/DDBJ databases">
        <title>Genome sequence of Nitratireductor thuwali#1536.</title>
        <authorList>
            <person name="Michoud G."/>
            <person name="Merlino G."/>
            <person name="Sefrji F.O."/>
            <person name="Daffonchio D."/>
        </authorList>
    </citation>
    <scope>NUCLEOTIDE SEQUENCE [LARGE SCALE GENOMIC DNA]</scope>
    <source>
        <strain evidence="3">Nit1536</strain>
    </source>
</reference>
<dbReference type="Proteomes" id="UP001342418">
    <property type="component" value="Chromosome"/>
</dbReference>
<dbReference type="Gene3D" id="3.40.50.720">
    <property type="entry name" value="NAD(P)-binding Rossmann-like Domain"/>
    <property type="match status" value="1"/>
</dbReference>